<dbReference type="NCBIfam" id="TIGR02232">
    <property type="entry name" value="myxo_disulf_rpt"/>
    <property type="match status" value="1"/>
</dbReference>
<dbReference type="Ensembl" id="ENSOMYT00000002156.2">
    <property type="protein sequence ID" value="ENSOMYP00000001941.2"/>
    <property type="gene ID" value="ENSOMYG00000001019.2"/>
</dbReference>
<organism evidence="7 8">
    <name type="scientific">Oncorhynchus mykiss</name>
    <name type="common">Rainbow trout</name>
    <name type="synonym">Salmo gairdneri</name>
    <dbReference type="NCBI Taxonomy" id="8022"/>
    <lineage>
        <taxon>Eukaryota</taxon>
        <taxon>Metazoa</taxon>
        <taxon>Chordata</taxon>
        <taxon>Craniata</taxon>
        <taxon>Vertebrata</taxon>
        <taxon>Euteleostomi</taxon>
        <taxon>Actinopterygii</taxon>
        <taxon>Neopterygii</taxon>
        <taxon>Teleostei</taxon>
        <taxon>Protacanthopterygii</taxon>
        <taxon>Salmoniformes</taxon>
        <taxon>Salmonidae</taxon>
        <taxon>Salmoninae</taxon>
        <taxon>Oncorhynchus</taxon>
    </lineage>
</organism>
<evidence type="ECO:0000256" key="4">
    <source>
        <dbReference type="ARBA" id="ARBA00022737"/>
    </source>
</evidence>
<dbReference type="GO" id="GO:0030020">
    <property type="term" value="F:extracellular matrix structural constituent conferring tensile strength"/>
    <property type="evidence" value="ECO:0007669"/>
    <property type="project" value="TreeGrafter"/>
</dbReference>
<evidence type="ECO:0000313" key="8">
    <source>
        <dbReference type="Proteomes" id="UP000694395"/>
    </source>
</evidence>
<evidence type="ECO:0000256" key="2">
    <source>
        <dbReference type="ARBA" id="ARBA00022530"/>
    </source>
</evidence>
<dbReference type="InterPro" id="IPR011936">
    <property type="entry name" value="Myxo_disulph_rpt"/>
</dbReference>
<comment type="subcellular location">
    <subcellularLocation>
        <location evidence="1">Secreted</location>
        <location evidence="1">Extracellular space</location>
        <location evidence="1">Extracellular matrix</location>
    </subcellularLocation>
</comment>
<evidence type="ECO:0000313" key="7">
    <source>
        <dbReference type="Ensembl" id="ENSOMYP00000001941.2"/>
    </source>
</evidence>
<keyword evidence="2" id="KW-0964">Secreted</keyword>
<proteinExistence type="predicted"/>
<dbReference type="InterPro" id="IPR008160">
    <property type="entry name" value="Collagen"/>
</dbReference>
<evidence type="ECO:0000256" key="3">
    <source>
        <dbReference type="ARBA" id="ARBA00022729"/>
    </source>
</evidence>
<dbReference type="GeneTree" id="ENSGT00940000157248"/>
<feature type="compositionally biased region" description="Basic and acidic residues" evidence="6">
    <location>
        <begin position="15"/>
        <end position="24"/>
    </location>
</feature>
<keyword evidence="3" id="KW-0732">Signal</keyword>
<feature type="region of interest" description="Disordered" evidence="6">
    <location>
        <begin position="1"/>
        <end position="24"/>
    </location>
</feature>
<evidence type="ECO:0008006" key="9">
    <source>
        <dbReference type="Google" id="ProtNLM"/>
    </source>
</evidence>
<protein>
    <recommendedName>
        <fullName evidence="9">Collagen IV NC1 domain-containing protein</fullName>
    </recommendedName>
</protein>
<dbReference type="Pfam" id="PF13948">
    <property type="entry name" value="DUF4215"/>
    <property type="match status" value="1"/>
</dbReference>
<dbReference type="Pfam" id="PF01391">
    <property type="entry name" value="Collagen"/>
    <property type="match status" value="1"/>
</dbReference>
<dbReference type="GO" id="GO:0005615">
    <property type="term" value="C:extracellular space"/>
    <property type="evidence" value="ECO:0007669"/>
    <property type="project" value="TreeGrafter"/>
</dbReference>
<feature type="region of interest" description="Disordered" evidence="6">
    <location>
        <begin position="55"/>
        <end position="109"/>
    </location>
</feature>
<keyword evidence="5" id="KW-1015">Disulfide bond</keyword>
<evidence type="ECO:0000256" key="1">
    <source>
        <dbReference type="ARBA" id="ARBA00004498"/>
    </source>
</evidence>
<evidence type="ECO:0000256" key="6">
    <source>
        <dbReference type="SAM" id="MobiDB-lite"/>
    </source>
</evidence>
<reference evidence="7" key="2">
    <citation type="submission" date="2025-08" db="UniProtKB">
        <authorList>
            <consortium name="Ensembl"/>
        </authorList>
    </citation>
    <scope>IDENTIFICATION</scope>
</reference>
<reference evidence="7" key="1">
    <citation type="submission" date="2020-07" db="EMBL/GenBank/DDBJ databases">
        <title>A long reads based de novo assembly of the rainbow trout Arlee double haploid line genome.</title>
        <authorList>
            <person name="Gao G."/>
            <person name="Palti Y."/>
        </authorList>
    </citation>
    <scope>NUCLEOTIDE SEQUENCE [LARGE SCALE GENOMIC DNA]</scope>
</reference>
<dbReference type="AlphaFoldDB" id="A0A8C7LND3"/>
<dbReference type="GO" id="GO:0030198">
    <property type="term" value="P:extracellular matrix organization"/>
    <property type="evidence" value="ECO:0007669"/>
    <property type="project" value="TreeGrafter"/>
</dbReference>
<keyword evidence="2" id="KW-0272">Extracellular matrix</keyword>
<dbReference type="PANTHER" id="PTHR24023:SF1082">
    <property type="entry name" value="COLLAGEN TRIPLE HELIX REPEAT"/>
    <property type="match status" value="1"/>
</dbReference>
<reference evidence="7" key="3">
    <citation type="submission" date="2025-09" db="UniProtKB">
        <authorList>
            <consortium name="Ensembl"/>
        </authorList>
    </citation>
    <scope>IDENTIFICATION</scope>
</reference>
<keyword evidence="4" id="KW-0677">Repeat</keyword>
<dbReference type="PANTHER" id="PTHR24023">
    <property type="entry name" value="COLLAGEN ALPHA"/>
    <property type="match status" value="1"/>
</dbReference>
<dbReference type="InterPro" id="IPR050149">
    <property type="entry name" value="Collagen_superfamily"/>
</dbReference>
<evidence type="ECO:0000256" key="5">
    <source>
        <dbReference type="ARBA" id="ARBA00023157"/>
    </source>
</evidence>
<keyword evidence="8" id="KW-1185">Reference proteome</keyword>
<feature type="compositionally biased region" description="Pro residues" evidence="6">
    <location>
        <begin position="93"/>
        <end position="105"/>
    </location>
</feature>
<sequence>MGIPGARGPLGPKGSRGDRSERGMKGDKVIYMTYRHMLLLMECCGLCPQGEMGPKGEPGISGNRGPTGRPGKRGKQGGKGDNGIIGPLGPAGPQGPPGHPGPPGLPASGLYVVGTKGERGLPGLPGPCSCNSISVKSPQFDEHSSRSDYAKIFVVNNQEELDRLHTDNALAFRKDQRSLYFKDTSGWLPIQLTPFQSTENAPEQEGYCGDGIVQIPNGEECDDGNRIVTDGCVKCKHAYCGDGYRYDGAEECDGKDFGYQTCNSYLPGSYGRLRCTPYCVIDSTNCKYFT</sequence>
<dbReference type="Proteomes" id="UP000694395">
    <property type="component" value="Chromosome 3"/>
</dbReference>
<name>A0A8C7LND3_ONCMY</name>
<accession>A0A8C7LND3</accession>
<dbReference type="GO" id="GO:0031012">
    <property type="term" value="C:extracellular matrix"/>
    <property type="evidence" value="ECO:0007669"/>
    <property type="project" value="TreeGrafter"/>
</dbReference>